<proteinExistence type="predicted"/>
<name>A0A942A144_9BACT</name>
<organism evidence="1 2">
    <name type="scientific">Candidatus Scalindua arabica</name>
    <dbReference type="NCBI Taxonomy" id="1127984"/>
    <lineage>
        <taxon>Bacteria</taxon>
        <taxon>Pseudomonadati</taxon>
        <taxon>Planctomycetota</taxon>
        <taxon>Candidatus Brocadiia</taxon>
        <taxon>Candidatus Brocadiales</taxon>
        <taxon>Candidatus Scalinduaceae</taxon>
        <taxon>Candidatus Scalindua</taxon>
    </lineage>
</organism>
<comment type="caution">
    <text evidence="1">The sequence shown here is derived from an EMBL/GenBank/DDBJ whole genome shotgun (WGS) entry which is preliminary data.</text>
</comment>
<evidence type="ECO:0000313" key="2">
    <source>
        <dbReference type="Proteomes" id="UP000722750"/>
    </source>
</evidence>
<accession>A0A942A144</accession>
<dbReference type="EMBL" id="JAANXD010000076">
    <property type="protein sequence ID" value="MBS1258898.1"/>
    <property type="molecule type" value="Genomic_DNA"/>
</dbReference>
<gene>
    <name evidence="1" type="ORF">MAG551_01962</name>
</gene>
<reference evidence="1" key="1">
    <citation type="journal article" date="2021" name="ISME J.">
        <title>Fine-scale metabolic discontinuity in a stratified prokaryote microbiome of a Red Sea deep halocline.</title>
        <authorList>
            <person name="Michoud G."/>
            <person name="Ngugi D.K."/>
            <person name="Barozzi A."/>
            <person name="Merlino G."/>
            <person name="Calleja M.L."/>
            <person name="Delgado-Huertas A."/>
            <person name="Moran X.A.G."/>
            <person name="Daffonchio D."/>
        </authorList>
    </citation>
    <scope>NUCLEOTIDE SEQUENCE</scope>
    <source>
        <strain evidence="1">SuakinDeep_MAG55_1</strain>
    </source>
</reference>
<evidence type="ECO:0000313" key="1">
    <source>
        <dbReference type="EMBL" id="MBS1258898.1"/>
    </source>
</evidence>
<sequence>MRTLTKQALALKKSKGFKLGRPKGALGKSKLDGKLEEIKDFRDKGLNVTALAKIYGVSWTCMRNFLNTKI</sequence>
<protein>
    <submittedName>
        <fullName evidence="1">Uncharacterized protein</fullName>
    </submittedName>
</protein>
<dbReference type="AlphaFoldDB" id="A0A942A144"/>
<dbReference type="Proteomes" id="UP000722750">
    <property type="component" value="Unassembled WGS sequence"/>
</dbReference>